<dbReference type="Proteomes" id="UP000005387">
    <property type="component" value="Unassembled WGS sequence"/>
</dbReference>
<dbReference type="eggNOG" id="COG3209">
    <property type="taxonomic scope" value="Bacteria"/>
</dbReference>
<feature type="compositionally biased region" description="Polar residues" evidence="1">
    <location>
        <begin position="211"/>
        <end position="222"/>
    </location>
</feature>
<keyword evidence="2" id="KW-1133">Transmembrane helix</keyword>
<keyword evidence="2" id="KW-0812">Transmembrane</keyword>
<dbReference type="SMART" id="SM00894">
    <property type="entry name" value="Excalibur"/>
    <property type="match status" value="1"/>
</dbReference>
<reference evidence="4 5" key="1">
    <citation type="submission" date="2010-07" db="EMBL/GenBank/DDBJ databases">
        <title>The draft genome of Paenibacillus curdlanolyticus YK9.</title>
        <authorList>
            <consortium name="US DOE Joint Genome Institute (JGI-PGF)"/>
            <person name="Lucas S."/>
            <person name="Copeland A."/>
            <person name="Lapidus A."/>
            <person name="Cheng J.-F."/>
            <person name="Bruce D."/>
            <person name="Goodwin L."/>
            <person name="Pitluck S."/>
            <person name="Land M.L."/>
            <person name="Hauser L."/>
            <person name="Chang Y.-J."/>
            <person name="Jeffries C."/>
            <person name="Anderson I.J."/>
            <person name="Johnson E."/>
            <person name="Loganathan U."/>
            <person name="Mulhopadhyay B."/>
            <person name="Kyrpides N."/>
            <person name="Woyke T.J."/>
        </authorList>
    </citation>
    <scope>NUCLEOTIDE SEQUENCE [LARGE SCALE GENOMIC DNA]</scope>
    <source>
        <strain evidence="4 5">YK9</strain>
    </source>
</reference>
<evidence type="ECO:0000313" key="5">
    <source>
        <dbReference type="Proteomes" id="UP000005387"/>
    </source>
</evidence>
<feature type="region of interest" description="Disordered" evidence="1">
    <location>
        <begin position="200"/>
        <end position="320"/>
    </location>
</feature>
<dbReference type="eggNOG" id="COG3064">
    <property type="taxonomic scope" value="Bacteria"/>
</dbReference>
<feature type="domain" description="Excalibur calcium-binding" evidence="3">
    <location>
        <begin position="284"/>
        <end position="320"/>
    </location>
</feature>
<dbReference type="STRING" id="717606.PaecuDRAFT_0106"/>
<keyword evidence="2" id="KW-0472">Membrane</keyword>
<protein>
    <submittedName>
        <fullName evidence="4">Excalibur domain protein</fullName>
    </submittedName>
</protein>
<evidence type="ECO:0000259" key="3">
    <source>
        <dbReference type="SMART" id="SM00894"/>
    </source>
</evidence>
<accession>E0I4R4</accession>
<organism evidence="4 5">
    <name type="scientific">Paenibacillus curdlanolyticus YK9</name>
    <dbReference type="NCBI Taxonomy" id="717606"/>
    <lineage>
        <taxon>Bacteria</taxon>
        <taxon>Bacillati</taxon>
        <taxon>Bacillota</taxon>
        <taxon>Bacilli</taxon>
        <taxon>Bacillales</taxon>
        <taxon>Paenibacillaceae</taxon>
        <taxon>Paenibacillus</taxon>
    </lineage>
</organism>
<name>E0I4R4_9BACL</name>
<feature type="transmembrane region" description="Helical" evidence="2">
    <location>
        <begin position="30"/>
        <end position="50"/>
    </location>
</feature>
<gene>
    <name evidence="4" type="ORF">PaecuDRAFT_0106</name>
</gene>
<feature type="compositionally biased region" description="Basic and acidic residues" evidence="1">
    <location>
        <begin position="306"/>
        <end position="320"/>
    </location>
</feature>
<dbReference type="InterPro" id="IPR008613">
    <property type="entry name" value="Excalibur_Ca-bd_domain"/>
</dbReference>
<dbReference type="Pfam" id="PF05901">
    <property type="entry name" value="Excalibur"/>
    <property type="match status" value="1"/>
</dbReference>
<evidence type="ECO:0000256" key="2">
    <source>
        <dbReference type="SAM" id="Phobius"/>
    </source>
</evidence>
<feature type="transmembrane region" description="Helical" evidence="2">
    <location>
        <begin position="6"/>
        <end position="23"/>
    </location>
</feature>
<sequence>MTSFMLSILGWLFFPYIMLILRWRRLNKLARVAGTVWAIIALLIVIGSLANPDQPAPNAALDGKYDVKLAFPADRYPETADHIHDAIANGESAICTIDRDEAKSHREASLAGIPTKKGYDRDEWPMAMCAEGGAGADIRYVTPSDNRGAGSWIGNQLDELADGTRVLIVLEGGKGKDIHSTVNDSLTVKKDAGKVGVNEPAQASLVDKGKSATTTAPSQDTGTAKHDPADKPATTQPAGSTNAQATDKSASKPQTETQSKPLATKPSVEQQPAKPAVSEQPSVSYRNCTAVRAAGAAPLYEGDPGYSRKLDRDGDGVACE</sequence>
<dbReference type="EMBL" id="AEDD01000001">
    <property type="protein sequence ID" value="EFM12595.1"/>
    <property type="molecule type" value="Genomic_DNA"/>
</dbReference>
<keyword evidence="5" id="KW-1185">Reference proteome</keyword>
<dbReference type="AlphaFoldDB" id="E0I4R4"/>
<evidence type="ECO:0000256" key="1">
    <source>
        <dbReference type="SAM" id="MobiDB-lite"/>
    </source>
</evidence>
<feature type="compositionally biased region" description="Polar residues" evidence="1">
    <location>
        <begin position="233"/>
        <end position="261"/>
    </location>
</feature>
<proteinExistence type="predicted"/>
<evidence type="ECO:0000313" key="4">
    <source>
        <dbReference type="EMBL" id="EFM12595.1"/>
    </source>
</evidence>